<dbReference type="AlphaFoldDB" id="K0ILM9"/>
<keyword evidence="3" id="KW-1185">Reference proteome</keyword>
<evidence type="ECO:0000313" key="2">
    <source>
        <dbReference type="EMBL" id="AFU59572.1"/>
    </source>
</evidence>
<name>K0ILM9_NITGG</name>
<feature type="region of interest" description="Disordered" evidence="1">
    <location>
        <begin position="62"/>
        <end position="82"/>
    </location>
</feature>
<dbReference type="InParanoid" id="K0ILM9"/>
<dbReference type="BioCyc" id="CNIT1237085:G1324-2650-MONOMER"/>
<dbReference type="EMBL" id="CP002408">
    <property type="protein sequence ID" value="AFU59572.1"/>
    <property type="molecule type" value="Genomic_DNA"/>
</dbReference>
<dbReference type="RefSeq" id="WP_015020107.1">
    <property type="nucleotide sequence ID" value="NC_018719.1"/>
</dbReference>
<gene>
    <name evidence="2" type="ordered locus">Ngar_c26500</name>
</gene>
<dbReference type="Gene3D" id="1.10.150.20">
    <property type="entry name" value="5' to 3' exonuclease, C-terminal subdomain"/>
    <property type="match status" value="1"/>
</dbReference>
<dbReference type="SUPFAM" id="SSF47794">
    <property type="entry name" value="Rad51 N-terminal domain-like"/>
    <property type="match status" value="1"/>
</dbReference>
<dbReference type="OrthoDB" id="383459at2157"/>
<evidence type="ECO:0000313" key="3">
    <source>
        <dbReference type="Proteomes" id="UP000008037"/>
    </source>
</evidence>
<dbReference type="STRING" id="1237085.Ngar_c26500"/>
<protein>
    <submittedName>
        <fullName evidence="2">Uncharacterized protein</fullName>
    </submittedName>
</protein>
<dbReference type="GO" id="GO:0000166">
    <property type="term" value="F:nucleotide binding"/>
    <property type="evidence" value="ECO:0007669"/>
    <property type="project" value="InterPro"/>
</dbReference>
<sequence length="82" mass="8478">MISPGIQMLEVAIGIKDSLMAAGFTSIDSLLRSNPTDIAAVLGIEIYVAKLIIDAAKRASGRESKVDAAESNNNATAVAAMD</sequence>
<dbReference type="KEGG" id="nga:Ngar_c26500"/>
<reference evidence="2 3" key="1">
    <citation type="journal article" date="2012" name="Environ. Microbiol.">
        <title>The genome of the ammonia-oxidizing Candidatus Nitrososphaera gargensis: insights into metabolic versatility and environmental adaptations.</title>
        <authorList>
            <person name="Spang A."/>
            <person name="Poehlein A."/>
            <person name="Offre P."/>
            <person name="Zumbragel S."/>
            <person name="Haider S."/>
            <person name="Rychlik N."/>
            <person name="Nowka B."/>
            <person name="Schmeisser C."/>
            <person name="Lebedeva E.V."/>
            <person name="Rattei T."/>
            <person name="Bohm C."/>
            <person name="Schmid M."/>
            <person name="Galushko A."/>
            <person name="Hatzenpichler R."/>
            <person name="Weinmaier T."/>
            <person name="Daniel R."/>
            <person name="Schleper C."/>
            <person name="Spieck E."/>
            <person name="Streit W."/>
            <person name="Wagner M."/>
        </authorList>
    </citation>
    <scope>NUCLEOTIDE SEQUENCE [LARGE SCALE GENOMIC DNA]</scope>
    <source>
        <strain evidence="3">Ga9.2</strain>
    </source>
</reference>
<accession>K0ILM9</accession>
<organism evidence="2 3">
    <name type="scientific">Nitrososphaera gargensis (strain Ga9.2)</name>
    <dbReference type="NCBI Taxonomy" id="1237085"/>
    <lineage>
        <taxon>Archaea</taxon>
        <taxon>Nitrososphaerota</taxon>
        <taxon>Nitrososphaeria</taxon>
        <taxon>Nitrososphaerales</taxon>
        <taxon>Nitrososphaeraceae</taxon>
        <taxon>Nitrososphaera</taxon>
    </lineage>
</organism>
<dbReference type="InterPro" id="IPR010995">
    <property type="entry name" value="DNA_repair_Rad51/TF_NusA_a-hlx"/>
</dbReference>
<dbReference type="HOGENOM" id="CLU_2550386_0_0_2"/>
<dbReference type="GeneID" id="13794669"/>
<evidence type="ECO:0000256" key="1">
    <source>
        <dbReference type="SAM" id="MobiDB-lite"/>
    </source>
</evidence>
<dbReference type="Proteomes" id="UP000008037">
    <property type="component" value="Chromosome"/>
</dbReference>
<proteinExistence type="predicted"/>